<dbReference type="Proteomes" id="UP000295414">
    <property type="component" value="Unassembled WGS sequence"/>
</dbReference>
<keyword evidence="5" id="KW-1185">Reference proteome</keyword>
<feature type="signal peptide" evidence="2">
    <location>
        <begin position="1"/>
        <end position="28"/>
    </location>
</feature>
<dbReference type="GO" id="GO:0032049">
    <property type="term" value="P:cardiolipin biosynthetic process"/>
    <property type="evidence" value="ECO:0007669"/>
    <property type="project" value="UniProtKB-ARBA"/>
</dbReference>
<dbReference type="AlphaFoldDB" id="A0A4R3N7T8"/>
<evidence type="ECO:0000256" key="1">
    <source>
        <dbReference type="SAM" id="MobiDB-lite"/>
    </source>
</evidence>
<reference evidence="4 5" key="1">
    <citation type="submission" date="2019-03" db="EMBL/GenBank/DDBJ databases">
        <title>Genomic Encyclopedia of Type Strains, Phase IV (KMG-IV): sequencing the most valuable type-strain genomes for metagenomic binning, comparative biology and taxonomic classification.</title>
        <authorList>
            <person name="Goeker M."/>
        </authorList>
    </citation>
    <scope>NUCLEOTIDE SEQUENCE [LARGE SCALE GENOMIC DNA]</scope>
    <source>
        <strain evidence="4 5">DSM 13605</strain>
    </source>
</reference>
<dbReference type="PANTHER" id="PTHR21248">
    <property type="entry name" value="CARDIOLIPIN SYNTHASE"/>
    <property type="match status" value="1"/>
</dbReference>
<feature type="chain" id="PRO_5020874356" evidence="2">
    <location>
        <begin position="29"/>
        <end position="696"/>
    </location>
</feature>
<dbReference type="OrthoDB" id="9814092at2"/>
<evidence type="ECO:0000256" key="2">
    <source>
        <dbReference type="SAM" id="SignalP"/>
    </source>
</evidence>
<dbReference type="EMBL" id="SMAP01000002">
    <property type="protein sequence ID" value="TCT25206.1"/>
    <property type="molecule type" value="Genomic_DNA"/>
</dbReference>
<keyword evidence="2" id="KW-0732">Signal</keyword>
<evidence type="ECO:0000313" key="5">
    <source>
        <dbReference type="Proteomes" id="UP000295414"/>
    </source>
</evidence>
<organism evidence="4 5">
    <name type="scientific">Thermomonas haemolytica</name>
    <dbReference type="NCBI Taxonomy" id="141949"/>
    <lineage>
        <taxon>Bacteria</taxon>
        <taxon>Pseudomonadati</taxon>
        <taxon>Pseudomonadota</taxon>
        <taxon>Gammaproteobacteria</taxon>
        <taxon>Lysobacterales</taxon>
        <taxon>Lysobacteraceae</taxon>
        <taxon>Thermomonas</taxon>
    </lineage>
</organism>
<dbReference type="RefSeq" id="WP_114959498.1">
    <property type="nucleotide sequence ID" value="NZ_MSZW01000002.1"/>
</dbReference>
<feature type="compositionally biased region" description="Low complexity" evidence="1">
    <location>
        <begin position="480"/>
        <end position="492"/>
    </location>
</feature>
<gene>
    <name evidence="4" type="ORF">EDC34_10294</name>
</gene>
<dbReference type="PANTHER" id="PTHR21248:SF12">
    <property type="entry name" value="CARDIOLIPIN SYNTHASE C"/>
    <property type="match status" value="1"/>
</dbReference>
<sequence length="696" mass="76110">MSRAWGGRWLTAWLVLLLCSGCATLGNAQRDAAAGIAQAARSTRVDCTRADACATPSPVLDMARTVWAASTAQAPRHRALILDNAPDALLLRIHLIRSARRSIELQTYIFDEDDSAQLVMDELEAAAFRGVKVRILIDQLAALRKVETLAALASLHANLELRLYNPVLDRARLALPMYAIASLCCWRQLNRRMHNKLLVVDGLVGIVGGRNYQDDYYDWGEDYNFRDRDLLLAGPQVRAMQANFEAFWTSQRSVPPQRLGDVARYLRRYGAPPAPPHHPFRRPERVRALLAQADDPALLQARFVAPALEVSGVRFIGDLPRKHRDDAFAEVPEEQAVGAASHGLLQLLQGARDEVLLQTPYLVMSKPAQQVFRALHQRAQPPRVQISTNSLAATDAFIAYAMSYKYKRRYLRDFGFEIHEFKPFPADAPFELGETGAALGREPEQEPDAAGEAEPADGPAGAGDQDGKGAGDDEGEDAADGQAPQGQDAPAAMGSGGSLLERRLARRGLRSEPVSEAGRLSPFASSGGLPVRLKRAGLRMGLHAKSMVVDARVGVVGTHNFDPRGDTLNTESAVVIADPAFARQLAASIRRDMAPANAWTIGRRDDALLLPGVEYTLAKLSERMPIFDLWPRKYATSYDYVPGPGCPPTQVPPSPFATDFRRCNQPVGDFPEVDLGLKWLGVRLFTAFGSGLSPIL</sequence>
<feature type="compositionally biased region" description="Acidic residues" evidence="1">
    <location>
        <begin position="445"/>
        <end position="455"/>
    </location>
</feature>
<dbReference type="GO" id="GO:0030572">
    <property type="term" value="F:phosphatidyltransferase activity"/>
    <property type="evidence" value="ECO:0007669"/>
    <property type="project" value="UniProtKB-ARBA"/>
</dbReference>
<feature type="domain" description="PLD phosphodiesterase" evidence="3">
    <location>
        <begin position="189"/>
        <end position="216"/>
    </location>
</feature>
<proteinExistence type="predicted"/>
<protein>
    <submittedName>
        <fullName evidence="4">Phospholipase D-like protein</fullName>
    </submittedName>
</protein>
<evidence type="ECO:0000259" key="3">
    <source>
        <dbReference type="PROSITE" id="PS50035"/>
    </source>
</evidence>
<dbReference type="Gene3D" id="3.30.870.10">
    <property type="entry name" value="Endonuclease Chain A"/>
    <property type="match status" value="3"/>
</dbReference>
<feature type="region of interest" description="Disordered" evidence="1">
    <location>
        <begin position="441"/>
        <end position="496"/>
    </location>
</feature>
<dbReference type="InterPro" id="IPR001736">
    <property type="entry name" value="PLipase_D/transphosphatidylase"/>
</dbReference>
<evidence type="ECO:0000313" key="4">
    <source>
        <dbReference type="EMBL" id="TCT25206.1"/>
    </source>
</evidence>
<dbReference type="SUPFAM" id="SSF56024">
    <property type="entry name" value="Phospholipase D/nuclease"/>
    <property type="match status" value="2"/>
</dbReference>
<dbReference type="InterPro" id="IPR025202">
    <property type="entry name" value="PLD-like_dom"/>
</dbReference>
<comment type="caution">
    <text evidence="4">The sequence shown here is derived from an EMBL/GenBank/DDBJ whole genome shotgun (WGS) entry which is preliminary data.</text>
</comment>
<name>A0A4R3N7T8_9GAMM</name>
<dbReference type="SMART" id="SM00155">
    <property type="entry name" value="PLDc"/>
    <property type="match status" value="2"/>
</dbReference>
<dbReference type="PROSITE" id="PS50035">
    <property type="entry name" value="PLD"/>
    <property type="match status" value="2"/>
</dbReference>
<dbReference type="CDD" id="cd09111">
    <property type="entry name" value="PLDc_ymdC_like_1"/>
    <property type="match status" value="1"/>
</dbReference>
<dbReference type="Pfam" id="PF13091">
    <property type="entry name" value="PLDc_2"/>
    <property type="match status" value="2"/>
</dbReference>
<accession>A0A4R3N7T8</accession>
<feature type="domain" description="PLD phosphodiesterase" evidence="3">
    <location>
        <begin position="538"/>
        <end position="565"/>
    </location>
</feature>